<accession>A0ABR0UC65</accession>
<dbReference type="InterPro" id="IPR045191">
    <property type="entry name" value="MBR1/2-like"/>
</dbReference>
<evidence type="ECO:0000259" key="9">
    <source>
        <dbReference type="PROSITE" id="PS50089"/>
    </source>
</evidence>
<keyword evidence="4" id="KW-0479">Metal-binding</keyword>
<keyword evidence="5 8" id="KW-0863">Zinc-finger</keyword>
<dbReference type="SMART" id="SM00184">
    <property type="entry name" value="RING"/>
    <property type="match status" value="1"/>
</dbReference>
<gene>
    <name evidence="10" type="ORF">DH2020_046336</name>
</gene>
<keyword evidence="11" id="KW-1185">Reference proteome</keyword>
<dbReference type="SUPFAM" id="SSF57850">
    <property type="entry name" value="RING/U-box"/>
    <property type="match status" value="1"/>
</dbReference>
<dbReference type="PANTHER" id="PTHR22937">
    <property type="entry name" value="E3 UBIQUITIN-PROTEIN LIGASE RNF165"/>
    <property type="match status" value="1"/>
</dbReference>
<name>A0ABR0UC65_REHGL</name>
<dbReference type="EMBL" id="JABTTQ020003113">
    <property type="protein sequence ID" value="KAK6119922.1"/>
    <property type="molecule type" value="Genomic_DNA"/>
</dbReference>
<evidence type="ECO:0000256" key="7">
    <source>
        <dbReference type="ARBA" id="ARBA00022833"/>
    </source>
</evidence>
<dbReference type="Proteomes" id="UP001318860">
    <property type="component" value="Unassembled WGS sequence"/>
</dbReference>
<protein>
    <recommendedName>
        <fullName evidence="2">RING-type E3 ubiquitin transferase</fullName>
        <ecNumber evidence="2">2.3.2.27</ecNumber>
    </recommendedName>
</protein>
<evidence type="ECO:0000256" key="2">
    <source>
        <dbReference type="ARBA" id="ARBA00012483"/>
    </source>
</evidence>
<feature type="domain" description="RING-type" evidence="9">
    <location>
        <begin position="118"/>
        <end position="163"/>
    </location>
</feature>
<dbReference type="InterPro" id="IPR013083">
    <property type="entry name" value="Znf_RING/FYVE/PHD"/>
</dbReference>
<organism evidence="10 11">
    <name type="scientific">Rehmannia glutinosa</name>
    <name type="common">Chinese foxglove</name>
    <dbReference type="NCBI Taxonomy" id="99300"/>
    <lineage>
        <taxon>Eukaryota</taxon>
        <taxon>Viridiplantae</taxon>
        <taxon>Streptophyta</taxon>
        <taxon>Embryophyta</taxon>
        <taxon>Tracheophyta</taxon>
        <taxon>Spermatophyta</taxon>
        <taxon>Magnoliopsida</taxon>
        <taxon>eudicotyledons</taxon>
        <taxon>Gunneridae</taxon>
        <taxon>Pentapetalae</taxon>
        <taxon>asterids</taxon>
        <taxon>lamiids</taxon>
        <taxon>Lamiales</taxon>
        <taxon>Orobanchaceae</taxon>
        <taxon>Rehmannieae</taxon>
        <taxon>Rehmannia</taxon>
    </lineage>
</organism>
<dbReference type="PROSITE" id="PS50089">
    <property type="entry name" value="ZF_RING_2"/>
    <property type="match status" value="1"/>
</dbReference>
<keyword evidence="6" id="KW-0833">Ubl conjugation pathway</keyword>
<evidence type="ECO:0000256" key="8">
    <source>
        <dbReference type="PROSITE-ProRule" id="PRU00175"/>
    </source>
</evidence>
<evidence type="ECO:0000256" key="6">
    <source>
        <dbReference type="ARBA" id="ARBA00022786"/>
    </source>
</evidence>
<reference evidence="10 11" key="1">
    <citation type="journal article" date="2021" name="Comput. Struct. Biotechnol. J.">
        <title>De novo genome assembly of the potent medicinal plant Rehmannia glutinosa using nanopore technology.</title>
        <authorList>
            <person name="Ma L."/>
            <person name="Dong C."/>
            <person name="Song C."/>
            <person name="Wang X."/>
            <person name="Zheng X."/>
            <person name="Niu Y."/>
            <person name="Chen S."/>
            <person name="Feng W."/>
        </authorList>
    </citation>
    <scope>NUCLEOTIDE SEQUENCE [LARGE SCALE GENOMIC DNA]</scope>
    <source>
        <strain evidence="10">DH-2019</strain>
    </source>
</reference>
<dbReference type="Gene3D" id="3.30.40.10">
    <property type="entry name" value="Zinc/RING finger domain, C3HC4 (zinc finger)"/>
    <property type="match status" value="1"/>
</dbReference>
<sequence>MADTQMINSDSGHDLQQVDNNVVSTSYHIDEYLRTYHRALEYRPSNDESSPNLTEDNRGSLADDIILTLAEQISRRTLHRVFETETSLSGGGLSEEKMSKYLKTRSTCADEEQSEIICVVCQDQLYQEKTIRTIATLEYCGHEYHVDCIKQWLRQKNLCPLCKAKATGDEDDR</sequence>
<evidence type="ECO:0000256" key="1">
    <source>
        <dbReference type="ARBA" id="ARBA00000900"/>
    </source>
</evidence>
<proteinExistence type="predicted"/>
<dbReference type="Pfam" id="PF13639">
    <property type="entry name" value="zf-RING_2"/>
    <property type="match status" value="1"/>
</dbReference>
<dbReference type="InterPro" id="IPR001841">
    <property type="entry name" value="Znf_RING"/>
</dbReference>
<dbReference type="EC" id="2.3.2.27" evidence="2"/>
<comment type="catalytic activity">
    <reaction evidence="1">
        <text>S-ubiquitinyl-[E2 ubiquitin-conjugating enzyme]-L-cysteine + [acceptor protein]-L-lysine = [E2 ubiquitin-conjugating enzyme]-L-cysteine + N(6)-ubiquitinyl-[acceptor protein]-L-lysine.</text>
        <dbReference type="EC" id="2.3.2.27"/>
    </reaction>
</comment>
<comment type="caution">
    <text evidence="10">The sequence shown here is derived from an EMBL/GenBank/DDBJ whole genome shotgun (WGS) entry which is preliminary data.</text>
</comment>
<keyword evidence="3" id="KW-0808">Transferase</keyword>
<evidence type="ECO:0000256" key="4">
    <source>
        <dbReference type="ARBA" id="ARBA00022723"/>
    </source>
</evidence>
<keyword evidence="7" id="KW-0862">Zinc</keyword>
<dbReference type="PANTHER" id="PTHR22937:SF163">
    <property type="entry name" value="RING-TYPE E3 UBIQUITIN TRANSFERASE"/>
    <property type="match status" value="1"/>
</dbReference>
<evidence type="ECO:0000256" key="5">
    <source>
        <dbReference type="ARBA" id="ARBA00022771"/>
    </source>
</evidence>
<evidence type="ECO:0000313" key="11">
    <source>
        <dbReference type="Proteomes" id="UP001318860"/>
    </source>
</evidence>
<evidence type="ECO:0000256" key="3">
    <source>
        <dbReference type="ARBA" id="ARBA00022679"/>
    </source>
</evidence>
<evidence type="ECO:0000313" key="10">
    <source>
        <dbReference type="EMBL" id="KAK6119922.1"/>
    </source>
</evidence>